<evidence type="ECO:0000259" key="2">
    <source>
        <dbReference type="Pfam" id="PF12706"/>
    </source>
</evidence>
<evidence type="ECO:0000256" key="1">
    <source>
        <dbReference type="SAM" id="Phobius"/>
    </source>
</evidence>
<gene>
    <name evidence="3" type="ORF">MED297_21247</name>
</gene>
<evidence type="ECO:0000313" key="3">
    <source>
        <dbReference type="EMBL" id="EAR11455.1"/>
    </source>
</evidence>
<dbReference type="PANTHER" id="PTHR15032">
    <property type="entry name" value="N-ACYL-PHOSPHATIDYLETHANOLAMINE-HYDROLYZING PHOSPHOLIPASE D"/>
    <property type="match status" value="1"/>
</dbReference>
<dbReference type="Pfam" id="PF12706">
    <property type="entry name" value="Lactamase_B_2"/>
    <property type="match status" value="1"/>
</dbReference>
<sequence length="380" mass="43303">MKRIFQFISVMILFLLLTGVSFMFLSPQFGSRPSDEDRQRFEQSNHFNGSTFDNMTAPLPRDSESSGLQAALSFMRGTPGRTPKPGTVDAITIHPDDLSRTDGPQLYWFGHSSFMLQLNQRNFLFDPVFADVAAPHPWLGSKRYSGKLPIQPDALPRIDAVFISHDHYDHLDLTAIRHLIDKAERFYVPLGVGTHLRGWGVEAFRIVELDWWQNATMDELTFTLTPAQHFSGRRLTGQNQSLWGGWHLRAPDFTFYFSGDSGYNTHFKEIRNRLGPVDVALLECGQYNTAWADVHMMPEETVQAARDLDAAVMMPVHWGAFTLSIHAWNEPAQRVVAEARKQNQSIIVPRIGERVDLRSPPTSVRPWWDVRLETITPQEA</sequence>
<keyword evidence="1" id="KW-0472">Membrane</keyword>
<protein>
    <recommendedName>
        <fullName evidence="2">Metallo-beta-lactamase domain-containing protein</fullName>
    </recommendedName>
</protein>
<dbReference type="GO" id="GO:0005737">
    <property type="term" value="C:cytoplasm"/>
    <property type="evidence" value="ECO:0007669"/>
    <property type="project" value="TreeGrafter"/>
</dbReference>
<organism evidence="3 4">
    <name type="scientific">Reinekea blandensis MED297</name>
    <dbReference type="NCBI Taxonomy" id="314283"/>
    <lineage>
        <taxon>Bacteria</taxon>
        <taxon>Pseudomonadati</taxon>
        <taxon>Pseudomonadota</taxon>
        <taxon>Gammaproteobacteria</taxon>
        <taxon>Oceanospirillales</taxon>
        <taxon>Saccharospirillaceae</taxon>
        <taxon>Reinekea</taxon>
    </lineage>
</organism>
<dbReference type="InterPro" id="IPR036866">
    <property type="entry name" value="RibonucZ/Hydroxyglut_hydro"/>
</dbReference>
<dbReference type="Proteomes" id="UP000005953">
    <property type="component" value="Unassembled WGS sequence"/>
</dbReference>
<dbReference type="InterPro" id="IPR001279">
    <property type="entry name" value="Metallo-B-lactamas"/>
</dbReference>
<evidence type="ECO:0000313" key="4">
    <source>
        <dbReference type="Proteomes" id="UP000005953"/>
    </source>
</evidence>
<feature type="domain" description="Metallo-beta-lactamase" evidence="2">
    <location>
        <begin position="121"/>
        <end position="318"/>
    </location>
</feature>
<proteinExistence type="predicted"/>
<dbReference type="EMBL" id="AAOE01000001">
    <property type="protein sequence ID" value="EAR11455.1"/>
    <property type="molecule type" value="Genomic_DNA"/>
</dbReference>
<keyword evidence="1" id="KW-0812">Transmembrane</keyword>
<dbReference type="PANTHER" id="PTHR15032:SF4">
    <property type="entry name" value="N-ACYL-PHOSPHATIDYLETHANOLAMINE-HYDROLYZING PHOSPHOLIPASE D"/>
    <property type="match status" value="1"/>
</dbReference>
<dbReference type="AlphaFoldDB" id="A4BA04"/>
<name>A4BA04_9GAMM</name>
<dbReference type="SUPFAM" id="SSF56281">
    <property type="entry name" value="Metallo-hydrolase/oxidoreductase"/>
    <property type="match status" value="1"/>
</dbReference>
<dbReference type="HOGENOM" id="CLU_020884_0_2_6"/>
<comment type="caution">
    <text evidence="3">The sequence shown here is derived from an EMBL/GenBank/DDBJ whole genome shotgun (WGS) entry which is preliminary data.</text>
</comment>
<dbReference type="Gene3D" id="3.60.15.10">
    <property type="entry name" value="Ribonuclease Z/Hydroxyacylglutathione hydrolase-like"/>
    <property type="match status" value="1"/>
</dbReference>
<dbReference type="STRING" id="314283.MED297_21247"/>
<feature type="transmembrane region" description="Helical" evidence="1">
    <location>
        <begin position="7"/>
        <end position="25"/>
    </location>
</feature>
<keyword evidence="4" id="KW-1185">Reference proteome</keyword>
<accession>A4BA04</accession>
<keyword evidence="1" id="KW-1133">Transmembrane helix</keyword>
<reference evidence="3 4" key="1">
    <citation type="submission" date="2006-02" db="EMBL/GenBank/DDBJ databases">
        <authorList>
            <person name="Pinhassi J."/>
            <person name="Pedros-Alio C."/>
            <person name="Ferriera S."/>
            <person name="Johnson J."/>
            <person name="Kravitz S."/>
            <person name="Halpern A."/>
            <person name="Remington K."/>
            <person name="Beeson K."/>
            <person name="Tran B."/>
            <person name="Rogers Y.-H."/>
            <person name="Friedman R."/>
            <person name="Venter J.C."/>
        </authorList>
    </citation>
    <scope>NUCLEOTIDE SEQUENCE [LARGE SCALE GENOMIC DNA]</scope>
    <source>
        <strain evidence="3 4">MED297</strain>
    </source>
</reference>